<accession>A0A8B8CCG9</accession>
<dbReference type="AlphaFoldDB" id="A0A8B8CCG9"/>
<protein>
    <submittedName>
        <fullName evidence="3">Uncharacterized protein LOC111117894</fullName>
    </submittedName>
</protein>
<evidence type="ECO:0000256" key="1">
    <source>
        <dbReference type="SAM" id="MobiDB-lite"/>
    </source>
</evidence>
<reference evidence="3" key="1">
    <citation type="submission" date="2025-08" db="UniProtKB">
        <authorList>
            <consortium name="RefSeq"/>
        </authorList>
    </citation>
    <scope>IDENTIFICATION</scope>
    <source>
        <tissue evidence="3">Whole sample</tissue>
    </source>
</reference>
<feature type="compositionally biased region" description="Polar residues" evidence="1">
    <location>
        <begin position="850"/>
        <end position="866"/>
    </location>
</feature>
<dbReference type="KEGG" id="cvn:111117894"/>
<feature type="region of interest" description="Disordered" evidence="1">
    <location>
        <begin position="490"/>
        <end position="513"/>
    </location>
</feature>
<gene>
    <name evidence="3" type="primary">LOC111117894</name>
</gene>
<feature type="compositionally biased region" description="Polar residues" evidence="1">
    <location>
        <begin position="60"/>
        <end position="70"/>
    </location>
</feature>
<feature type="compositionally biased region" description="Low complexity" evidence="1">
    <location>
        <begin position="360"/>
        <end position="375"/>
    </location>
</feature>
<feature type="compositionally biased region" description="Polar residues" evidence="1">
    <location>
        <begin position="30"/>
        <end position="40"/>
    </location>
</feature>
<feature type="region of interest" description="Disordered" evidence="1">
    <location>
        <begin position="282"/>
        <end position="304"/>
    </location>
</feature>
<feature type="region of interest" description="Disordered" evidence="1">
    <location>
        <begin position="356"/>
        <end position="378"/>
    </location>
</feature>
<evidence type="ECO:0000313" key="2">
    <source>
        <dbReference type="Proteomes" id="UP000694844"/>
    </source>
</evidence>
<dbReference type="GeneID" id="111117894"/>
<dbReference type="RefSeq" id="XP_022312839.1">
    <property type="nucleotide sequence ID" value="XM_022457131.1"/>
</dbReference>
<name>A0A8B8CCG9_CRAVI</name>
<organism evidence="2 3">
    <name type="scientific">Crassostrea virginica</name>
    <name type="common">Eastern oyster</name>
    <dbReference type="NCBI Taxonomy" id="6565"/>
    <lineage>
        <taxon>Eukaryota</taxon>
        <taxon>Metazoa</taxon>
        <taxon>Spiralia</taxon>
        <taxon>Lophotrochozoa</taxon>
        <taxon>Mollusca</taxon>
        <taxon>Bivalvia</taxon>
        <taxon>Autobranchia</taxon>
        <taxon>Pteriomorphia</taxon>
        <taxon>Ostreida</taxon>
        <taxon>Ostreoidea</taxon>
        <taxon>Ostreidae</taxon>
        <taxon>Crassostrea</taxon>
    </lineage>
</organism>
<feature type="compositionally biased region" description="Low complexity" evidence="1">
    <location>
        <begin position="291"/>
        <end position="302"/>
    </location>
</feature>
<feature type="region of interest" description="Disordered" evidence="1">
    <location>
        <begin position="247"/>
        <end position="270"/>
    </location>
</feature>
<keyword evidence="2" id="KW-1185">Reference proteome</keyword>
<dbReference type="Proteomes" id="UP000694844">
    <property type="component" value="Chromosome 10"/>
</dbReference>
<evidence type="ECO:0000313" key="3">
    <source>
        <dbReference type="RefSeq" id="XP_022312839.1"/>
    </source>
</evidence>
<feature type="region of interest" description="Disordered" evidence="1">
    <location>
        <begin position="849"/>
        <end position="872"/>
    </location>
</feature>
<feature type="compositionally biased region" description="Basic and acidic residues" evidence="1">
    <location>
        <begin position="550"/>
        <end position="561"/>
    </location>
</feature>
<proteinExistence type="predicted"/>
<feature type="region of interest" description="Disordered" evidence="1">
    <location>
        <begin position="125"/>
        <end position="193"/>
    </location>
</feature>
<feature type="compositionally biased region" description="Polar residues" evidence="1">
    <location>
        <begin position="125"/>
        <end position="134"/>
    </location>
</feature>
<sequence>MYRKTGSKSEPYSPPTPPGTPQKDRKHSSLVDNQELQNRYQGAARLQPPYLPPRRMSPLQIDTSYGNTSAAPVPPRGEPLTEGQSLEPPPSPGFFIQTAAELTNQQKELIHNLVHHLSNENATKQYSTDNTTLPDAQPFPLQDPSNFRFKRQISTDSSDSSDIKFSTKTPTKRLTTSPKRHQTNPEESKSQTFQKQLVELDPLKLYSPVKAQISPPPYTATVQWVLKGEDPNPSKEEDFIPVPKQQTGTRIMSTSTTTTENKGHNRTDSFSSKDFQQEMLSGFRGRGGEPNNTATTTTKSNNPMVTERGFIFPKAPSVSDPIPFSPRVVGTPPQFKTRNKAVEKNVLDYLKSELEKPPSLDDVSSDSVFGSSASPPEHRQNYMGLLRHRALRSFSDIERSPSKSETDEIQAILRELKRCISDPTFTPPSQKAMLREERLAHGFFPPNDWSEEESPPDSFDHVTDQARINADLRRMNSIMRNQLDAMKKQQAKRQLFSPNSRVSSSSEGSRCGNVYQQHDNQEEFARWIIEELRAMSSARHSMYDNPMAADRGRGQYGDRVDGCQPPGYSPALCKHQTDKSPGQQFLPPPASPRQRQPSPSSRMAAPSPSPCSSGAQGQCSSPWTPVTPRKRKHDQVDMRIACETIAEETDHVTDALRSLEHAPGRSCKCASVEQEILQMAVDAYKKIRRADDSPKSFQRFQGELCQTNNSILDAMKILSTIKVICKHGRKIDDIYPGSVVFVISCPSVTSLDDLWRMYVTGELSGVINDGFLTDSIRRKHKAYDVRLRVEISKEQYLRCRKRLAESTSVLESSFSKSDTEIMSIGSSSKENVSSPYRRKTIKNLTVVHMRSSSEPTHNTHSPSNSPGYMCSPFSPRDRKFSYPVSGEQSPRRAFQELQFPSSPTLRRVFNFDLTLTPSTSPKRKSFAEPPPWETDTENEADTLTSPKRFNYGNGPFFRF</sequence>
<feature type="compositionally biased region" description="Low complexity" evidence="1">
    <location>
        <begin position="592"/>
        <end position="615"/>
    </location>
</feature>
<feature type="region of interest" description="Disordered" evidence="1">
    <location>
        <begin position="544"/>
        <end position="635"/>
    </location>
</feature>
<feature type="compositionally biased region" description="Low complexity" evidence="1">
    <location>
        <begin position="154"/>
        <end position="169"/>
    </location>
</feature>
<feature type="compositionally biased region" description="Low complexity" evidence="1">
    <location>
        <begin position="497"/>
        <end position="509"/>
    </location>
</feature>
<feature type="region of interest" description="Disordered" evidence="1">
    <location>
        <begin position="1"/>
        <end position="93"/>
    </location>
</feature>
<dbReference type="OrthoDB" id="6135699at2759"/>
<feature type="region of interest" description="Disordered" evidence="1">
    <location>
        <begin position="919"/>
        <end position="959"/>
    </location>
</feature>